<dbReference type="PROSITE" id="PS00211">
    <property type="entry name" value="ABC_TRANSPORTER_1"/>
    <property type="match status" value="1"/>
</dbReference>
<dbReference type="PROSITE" id="PS50929">
    <property type="entry name" value="ABC_TM1F"/>
    <property type="match status" value="1"/>
</dbReference>
<sequence length="572" mass="63168">MAINIGVFSLAQTGPYLQALNEARAAAYIVWQVIDEPSNISSDSEASLEKNDLLGDIHFSNVHFSYPSRSDVSILNGLSFNVARGQTIALVGSSGSGKSTCAQLLQRCYDINSGSISIDGKQINEYNMKWLRQRIGVVSQEPVLFHATIRENILLGHDSATDEEIYEAAKIANAHDFIMTLPNKYETQVGERGTALSGGQKQRIAIARAILRDPKILILDEATSALDNQSEKMVQKALDRVAQGRTIVVIAHRLSTIRNADKIIVIEKGEVVEEGDHVSLMEAQGIYFNFVEQQSLRQAKEEQIMFEEEEMPEALLTNQVDTADSAENGPLELSSVSLPQSILPALHRKKNSREHGDLKEESDEKSDKDIKQNTTLAILRMNKPEWILVVIGCIVASLNGGLEPAYSIIQTKVATVFQECDKDLQKRRILLYVLLYLGIAVLSLVFNTLQGYMFAHSGEALTKRLRSKAFQAILRQDISYFHKAQHSTGALCARLATEASAVQGASGARFGLMLQLIVSMGIGLIVGFIYSWQLTLLVIAFFPLIIFGGISQIHLTTRFASKDKQMLEDTAQ</sequence>
<evidence type="ECO:0000256" key="4">
    <source>
        <dbReference type="ARBA" id="ARBA00022692"/>
    </source>
</evidence>
<dbReference type="Gene3D" id="1.20.1560.10">
    <property type="entry name" value="ABC transporter type 1, transmembrane domain"/>
    <property type="match status" value="2"/>
</dbReference>
<dbReference type="InterPro" id="IPR003439">
    <property type="entry name" value="ABC_transporter-like_ATP-bd"/>
</dbReference>
<dbReference type="GO" id="GO:0016887">
    <property type="term" value="F:ATP hydrolysis activity"/>
    <property type="evidence" value="ECO:0007669"/>
    <property type="project" value="InterPro"/>
</dbReference>
<comment type="similarity">
    <text evidence="2">Belongs to the ABC transporter superfamily. ABCB family. Multidrug resistance exporter (TC 3.A.1.201) subfamily.</text>
</comment>
<dbReference type="InterPro" id="IPR003593">
    <property type="entry name" value="AAA+_ATPase"/>
</dbReference>
<feature type="domain" description="ABC transporter" evidence="10">
    <location>
        <begin position="57"/>
        <end position="293"/>
    </location>
</feature>
<dbReference type="SUPFAM" id="SSF90123">
    <property type="entry name" value="ABC transporter transmembrane region"/>
    <property type="match status" value="1"/>
</dbReference>
<dbReference type="SMART" id="SM00382">
    <property type="entry name" value="AAA"/>
    <property type="match status" value="1"/>
</dbReference>
<dbReference type="GO" id="GO:0015421">
    <property type="term" value="F:ABC-type oligopeptide transporter activity"/>
    <property type="evidence" value="ECO:0007669"/>
    <property type="project" value="TreeGrafter"/>
</dbReference>
<dbReference type="PROSITE" id="PS50893">
    <property type="entry name" value="ABC_TRANSPORTER_2"/>
    <property type="match status" value="1"/>
</dbReference>
<feature type="domain" description="ABC transmembrane type-1" evidence="11">
    <location>
        <begin position="390"/>
        <end position="572"/>
    </location>
</feature>
<evidence type="ECO:0000256" key="7">
    <source>
        <dbReference type="ARBA" id="ARBA00022989"/>
    </source>
</evidence>
<gene>
    <name evidence="12" type="ORF">KXQ929_LOCUS28219</name>
</gene>
<name>A0A819NPK9_9BILA</name>
<keyword evidence="5" id="KW-0547">Nucleotide-binding</keyword>
<evidence type="ECO:0000259" key="10">
    <source>
        <dbReference type="PROSITE" id="PS50893"/>
    </source>
</evidence>
<feature type="transmembrane region" description="Helical" evidence="9">
    <location>
        <begin position="429"/>
        <end position="449"/>
    </location>
</feature>
<keyword evidence="4 9" id="KW-0812">Transmembrane</keyword>
<dbReference type="EMBL" id="CAJOBB010002761">
    <property type="protein sequence ID" value="CAF3996487.1"/>
    <property type="molecule type" value="Genomic_DNA"/>
</dbReference>
<evidence type="ECO:0000256" key="5">
    <source>
        <dbReference type="ARBA" id="ARBA00022741"/>
    </source>
</evidence>
<dbReference type="GO" id="GO:0090374">
    <property type="term" value="P:oligopeptide export from mitochondrion"/>
    <property type="evidence" value="ECO:0007669"/>
    <property type="project" value="TreeGrafter"/>
</dbReference>
<dbReference type="InterPro" id="IPR011527">
    <property type="entry name" value="ABC1_TM_dom"/>
</dbReference>
<dbReference type="CDD" id="cd18578">
    <property type="entry name" value="ABC_6TM_Pgp_ABCB1_D2_like"/>
    <property type="match status" value="1"/>
</dbReference>
<comment type="caution">
    <text evidence="12">The sequence shown here is derived from an EMBL/GenBank/DDBJ whole genome shotgun (WGS) entry which is preliminary data.</text>
</comment>
<organism evidence="12 13">
    <name type="scientific">Adineta steineri</name>
    <dbReference type="NCBI Taxonomy" id="433720"/>
    <lineage>
        <taxon>Eukaryota</taxon>
        <taxon>Metazoa</taxon>
        <taxon>Spiralia</taxon>
        <taxon>Gnathifera</taxon>
        <taxon>Rotifera</taxon>
        <taxon>Eurotatoria</taxon>
        <taxon>Bdelloidea</taxon>
        <taxon>Adinetida</taxon>
        <taxon>Adinetidae</taxon>
        <taxon>Adineta</taxon>
    </lineage>
</organism>
<evidence type="ECO:0000256" key="8">
    <source>
        <dbReference type="ARBA" id="ARBA00023136"/>
    </source>
</evidence>
<dbReference type="Gene3D" id="3.40.50.300">
    <property type="entry name" value="P-loop containing nucleotide triphosphate hydrolases"/>
    <property type="match status" value="1"/>
</dbReference>
<dbReference type="SUPFAM" id="SSF52540">
    <property type="entry name" value="P-loop containing nucleoside triphosphate hydrolases"/>
    <property type="match status" value="1"/>
</dbReference>
<dbReference type="Pfam" id="PF00664">
    <property type="entry name" value="ABC_membrane"/>
    <property type="match status" value="1"/>
</dbReference>
<feature type="transmembrane region" description="Helical" evidence="9">
    <location>
        <begin position="536"/>
        <end position="556"/>
    </location>
</feature>
<evidence type="ECO:0000256" key="6">
    <source>
        <dbReference type="ARBA" id="ARBA00022840"/>
    </source>
</evidence>
<dbReference type="AlphaFoldDB" id="A0A819NPK9"/>
<keyword evidence="6" id="KW-0067">ATP-binding</keyword>
<dbReference type="CDD" id="cd03249">
    <property type="entry name" value="ABC_MTABC3_MDL1_MDL2"/>
    <property type="match status" value="1"/>
</dbReference>
<feature type="non-terminal residue" evidence="12">
    <location>
        <position position="1"/>
    </location>
</feature>
<proteinExistence type="inferred from homology"/>
<evidence type="ECO:0000259" key="11">
    <source>
        <dbReference type="PROSITE" id="PS50929"/>
    </source>
</evidence>
<dbReference type="FunFam" id="3.40.50.300:FF:000205">
    <property type="entry name" value="ABC transporter B family member 4"/>
    <property type="match status" value="1"/>
</dbReference>
<protein>
    <submittedName>
        <fullName evidence="12">Uncharacterized protein</fullName>
    </submittedName>
</protein>
<evidence type="ECO:0000313" key="13">
    <source>
        <dbReference type="Proteomes" id="UP000663868"/>
    </source>
</evidence>
<keyword evidence="3" id="KW-0813">Transport</keyword>
<evidence type="ECO:0000256" key="2">
    <source>
        <dbReference type="ARBA" id="ARBA00007577"/>
    </source>
</evidence>
<dbReference type="Pfam" id="PF00005">
    <property type="entry name" value="ABC_tran"/>
    <property type="match status" value="1"/>
</dbReference>
<dbReference type="InterPro" id="IPR017871">
    <property type="entry name" value="ABC_transporter-like_CS"/>
</dbReference>
<evidence type="ECO:0000256" key="9">
    <source>
        <dbReference type="SAM" id="Phobius"/>
    </source>
</evidence>
<dbReference type="InterPro" id="IPR039421">
    <property type="entry name" value="Type_1_exporter"/>
</dbReference>
<dbReference type="Proteomes" id="UP000663868">
    <property type="component" value="Unassembled WGS sequence"/>
</dbReference>
<dbReference type="PANTHER" id="PTHR43394:SF27">
    <property type="entry name" value="ATP-DEPENDENT TRANSLOCASE ABCB1-LIKE"/>
    <property type="match status" value="1"/>
</dbReference>
<dbReference type="InterPro" id="IPR027417">
    <property type="entry name" value="P-loop_NTPase"/>
</dbReference>
<accession>A0A819NPK9</accession>
<evidence type="ECO:0000256" key="1">
    <source>
        <dbReference type="ARBA" id="ARBA00004141"/>
    </source>
</evidence>
<dbReference type="GO" id="GO:0005743">
    <property type="term" value="C:mitochondrial inner membrane"/>
    <property type="evidence" value="ECO:0007669"/>
    <property type="project" value="TreeGrafter"/>
</dbReference>
<dbReference type="GO" id="GO:0005524">
    <property type="term" value="F:ATP binding"/>
    <property type="evidence" value="ECO:0007669"/>
    <property type="project" value="UniProtKB-KW"/>
</dbReference>
<dbReference type="InterPro" id="IPR036640">
    <property type="entry name" value="ABC1_TM_sf"/>
</dbReference>
<reference evidence="12" key="1">
    <citation type="submission" date="2021-02" db="EMBL/GenBank/DDBJ databases">
        <authorList>
            <person name="Nowell W R."/>
        </authorList>
    </citation>
    <scope>NUCLEOTIDE SEQUENCE</scope>
</reference>
<dbReference type="PANTHER" id="PTHR43394">
    <property type="entry name" value="ATP-DEPENDENT PERMEASE MDL1, MITOCHONDRIAL"/>
    <property type="match status" value="1"/>
</dbReference>
<evidence type="ECO:0000256" key="3">
    <source>
        <dbReference type="ARBA" id="ARBA00022448"/>
    </source>
</evidence>
<keyword evidence="8 9" id="KW-0472">Membrane</keyword>
<comment type="subcellular location">
    <subcellularLocation>
        <location evidence="1">Membrane</location>
        <topology evidence="1">Multi-pass membrane protein</topology>
    </subcellularLocation>
</comment>
<evidence type="ECO:0000313" key="12">
    <source>
        <dbReference type="EMBL" id="CAF3996487.1"/>
    </source>
</evidence>
<keyword evidence="7 9" id="KW-1133">Transmembrane helix</keyword>
<feature type="transmembrane region" description="Helical" evidence="9">
    <location>
        <begin position="510"/>
        <end position="530"/>
    </location>
</feature>
<feature type="transmembrane region" description="Helical" evidence="9">
    <location>
        <begin position="386"/>
        <end position="409"/>
    </location>
</feature>